<dbReference type="PANTHER" id="PTHR10159">
    <property type="entry name" value="DUAL SPECIFICITY PROTEIN PHOSPHATASE"/>
    <property type="match status" value="1"/>
</dbReference>
<dbReference type="GO" id="GO:0005737">
    <property type="term" value="C:cytoplasm"/>
    <property type="evidence" value="ECO:0007669"/>
    <property type="project" value="TreeGrafter"/>
</dbReference>
<name>A0A2V1D7D3_9PLEO</name>
<dbReference type="PROSITE" id="PS50056">
    <property type="entry name" value="TYR_PHOSPHATASE_2"/>
    <property type="match status" value="1"/>
</dbReference>
<dbReference type="OrthoDB" id="10252009at2759"/>
<dbReference type="EC" id="3.1.3.48" evidence="2"/>
<reference evidence="7 8" key="1">
    <citation type="journal article" date="2018" name="Sci. Rep.">
        <title>Comparative genomics provides insights into the lifestyle and reveals functional heterogeneity of dark septate endophytic fungi.</title>
        <authorList>
            <person name="Knapp D.G."/>
            <person name="Nemeth J.B."/>
            <person name="Barry K."/>
            <person name="Hainaut M."/>
            <person name="Henrissat B."/>
            <person name="Johnson J."/>
            <person name="Kuo A."/>
            <person name="Lim J.H.P."/>
            <person name="Lipzen A."/>
            <person name="Nolan M."/>
            <person name="Ohm R.A."/>
            <person name="Tamas L."/>
            <person name="Grigoriev I.V."/>
            <person name="Spatafora J.W."/>
            <person name="Nagy L.G."/>
            <person name="Kovacs G.M."/>
        </authorList>
    </citation>
    <scope>NUCLEOTIDE SEQUENCE [LARGE SCALE GENOMIC DNA]</scope>
    <source>
        <strain evidence="7 8">DSE2036</strain>
    </source>
</reference>
<dbReference type="GO" id="GO:0033550">
    <property type="term" value="F:MAP kinase tyrosine phosphatase activity"/>
    <property type="evidence" value="ECO:0007669"/>
    <property type="project" value="TreeGrafter"/>
</dbReference>
<dbReference type="GO" id="GO:0043409">
    <property type="term" value="P:negative regulation of MAPK cascade"/>
    <property type="evidence" value="ECO:0007669"/>
    <property type="project" value="TreeGrafter"/>
</dbReference>
<dbReference type="SUPFAM" id="SSF52799">
    <property type="entry name" value="(Phosphotyrosine protein) phosphatases II"/>
    <property type="match status" value="1"/>
</dbReference>
<feature type="domain" description="Tyrosine-protein phosphatase" evidence="5">
    <location>
        <begin position="17"/>
        <end position="169"/>
    </location>
</feature>
<dbReference type="SMART" id="SM00195">
    <property type="entry name" value="DSPc"/>
    <property type="match status" value="1"/>
</dbReference>
<dbReference type="Proteomes" id="UP000244855">
    <property type="component" value="Unassembled WGS sequence"/>
</dbReference>
<dbReference type="PROSITE" id="PS00383">
    <property type="entry name" value="TYR_PHOSPHATASE_1"/>
    <property type="match status" value="1"/>
</dbReference>
<dbReference type="CDD" id="cd14498">
    <property type="entry name" value="DSP"/>
    <property type="match status" value="1"/>
</dbReference>
<dbReference type="Gene3D" id="3.90.190.10">
    <property type="entry name" value="Protein tyrosine phosphatase superfamily"/>
    <property type="match status" value="1"/>
</dbReference>
<evidence type="ECO:0000256" key="1">
    <source>
        <dbReference type="ARBA" id="ARBA00008601"/>
    </source>
</evidence>
<evidence type="ECO:0000313" key="7">
    <source>
        <dbReference type="EMBL" id="PVH93059.1"/>
    </source>
</evidence>
<keyword evidence="8" id="KW-1185">Reference proteome</keyword>
<keyword evidence="3" id="KW-0378">Hydrolase</keyword>
<dbReference type="InterPro" id="IPR000340">
    <property type="entry name" value="Dual-sp_phosphatase_cat-dom"/>
</dbReference>
<evidence type="ECO:0000259" key="5">
    <source>
        <dbReference type="PROSITE" id="PS50054"/>
    </source>
</evidence>
<evidence type="ECO:0000313" key="8">
    <source>
        <dbReference type="Proteomes" id="UP000244855"/>
    </source>
</evidence>
<proteinExistence type="inferred from homology"/>
<dbReference type="InterPro" id="IPR016130">
    <property type="entry name" value="Tyr_Pase_AS"/>
</dbReference>
<evidence type="ECO:0000256" key="2">
    <source>
        <dbReference type="ARBA" id="ARBA00013064"/>
    </source>
</evidence>
<dbReference type="InterPro" id="IPR020422">
    <property type="entry name" value="TYR_PHOSPHATASE_DUAL_dom"/>
</dbReference>
<feature type="domain" description="Tyrosine specific protein phosphatases" evidence="6">
    <location>
        <begin position="89"/>
        <end position="156"/>
    </location>
</feature>
<sequence>MVYQRYPTPSRIMVASKPSITRITDQLYLGNCEAAADYEILTEHNIKAVVSLMIAPRAKWNTPRYKEITTEGNHLFVYCEESMRINMLPYFANICDFISEHVDAGAVLVHCPFGVSRSATAVIAYLMHSHQMEFDNAFQFVPDPKSVVVEIDRRGHQRMLGQGRGAFHLRLSAHQLFGRYSVHWERTSEQNLAIESAHKMELWLQELLQLIQKIRRGRLRHGLPDIQHRPISGGKTVKYGEGVTLKEARDMVFVRQNTKIPVPGVYYSYFDDTNGVTFIVMDYVCGRRLDKVWDRSLSQIRVVVDIVDIDYRLTISTIDYID</sequence>
<dbReference type="GO" id="GO:0008330">
    <property type="term" value="F:protein tyrosine/threonine phosphatase activity"/>
    <property type="evidence" value="ECO:0007669"/>
    <property type="project" value="TreeGrafter"/>
</dbReference>
<organism evidence="7 8">
    <name type="scientific">Periconia macrospinosa</name>
    <dbReference type="NCBI Taxonomy" id="97972"/>
    <lineage>
        <taxon>Eukaryota</taxon>
        <taxon>Fungi</taxon>
        <taxon>Dikarya</taxon>
        <taxon>Ascomycota</taxon>
        <taxon>Pezizomycotina</taxon>
        <taxon>Dothideomycetes</taxon>
        <taxon>Pleosporomycetidae</taxon>
        <taxon>Pleosporales</taxon>
        <taxon>Massarineae</taxon>
        <taxon>Periconiaceae</taxon>
        <taxon>Periconia</taxon>
    </lineage>
</organism>
<dbReference type="STRING" id="97972.A0A2V1D7D3"/>
<dbReference type="PANTHER" id="PTHR10159:SF519">
    <property type="entry name" value="DUAL SPECIFICITY PROTEIN PHOSPHATASE MPK3"/>
    <property type="match status" value="1"/>
</dbReference>
<evidence type="ECO:0000259" key="6">
    <source>
        <dbReference type="PROSITE" id="PS50056"/>
    </source>
</evidence>
<dbReference type="InterPro" id="IPR000387">
    <property type="entry name" value="Tyr_Pase_dom"/>
</dbReference>
<dbReference type="EMBL" id="KZ805619">
    <property type="protein sequence ID" value="PVH93059.1"/>
    <property type="molecule type" value="Genomic_DNA"/>
</dbReference>
<gene>
    <name evidence="7" type="ORF">DM02DRAFT_697689</name>
</gene>
<dbReference type="Pfam" id="PF00782">
    <property type="entry name" value="DSPc"/>
    <property type="match status" value="1"/>
</dbReference>
<keyword evidence="4" id="KW-0904">Protein phosphatase</keyword>
<evidence type="ECO:0000256" key="3">
    <source>
        <dbReference type="ARBA" id="ARBA00022801"/>
    </source>
</evidence>
<dbReference type="InterPro" id="IPR029021">
    <property type="entry name" value="Prot-tyrosine_phosphatase-like"/>
</dbReference>
<comment type="similarity">
    <text evidence="1">Belongs to the protein-tyrosine phosphatase family. Non-receptor class dual specificity subfamily.</text>
</comment>
<dbReference type="PROSITE" id="PS50054">
    <property type="entry name" value="TYR_PHOSPHATASE_DUAL"/>
    <property type="match status" value="1"/>
</dbReference>
<dbReference type="AlphaFoldDB" id="A0A2V1D7D3"/>
<evidence type="ECO:0000256" key="4">
    <source>
        <dbReference type="ARBA" id="ARBA00022912"/>
    </source>
</evidence>
<dbReference type="GO" id="GO:0017017">
    <property type="term" value="F:MAP kinase tyrosine/serine/threonine phosphatase activity"/>
    <property type="evidence" value="ECO:0007669"/>
    <property type="project" value="TreeGrafter"/>
</dbReference>
<accession>A0A2V1D7D3</accession>
<protein>
    <recommendedName>
        <fullName evidence="2">protein-tyrosine-phosphatase</fullName>
        <ecNumber evidence="2">3.1.3.48</ecNumber>
    </recommendedName>
</protein>